<keyword evidence="4" id="KW-1185">Reference proteome</keyword>
<dbReference type="Pfam" id="PF00498">
    <property type="entry name" value="FHA"/>
    <property type="match status" value="1"/>
</dbReference>
<accession>A0A1X7BVY0</accession>
<proteinExistence type="predicted"/>
<feature type="domain" description="FHA" evidence="2">
    <location>
        <begin position="229"/>
        <end position="283"/>
    </location>
</feature>
<protein>
    <recommendedName>
        <fullName evidence="2">FHA domain-containing protein</fullName>
    </recommendedName>
</protein>
<dbReference type="InterPro" id="IPR008984">
    <property type="entry name" value="SMAD_FHA_dom_sf"/>
</dbReference>
<dbReference type="SUPFAM" id="SSF49879">
    <property type="entry name" value="SMAD/FHA domain"/>
    <property type="match status" value="1"/>
</dbReference>
<feature type="compositionally biased region" description="Polar residues" evidence="1">
    <location>
        <begin position="109"/>
        <end position="127"/>
    </location>
</feature>
<reference evidence="3 4" key="1">
    <citation type="submission" date="2017-03" db="EMBL/GenBank/DDBJ databases">
        <authorList>
            <person name="Afonso C.L."/>
            <person name="Miller P.J."/>
            <person name="Scott M.A."/>
            <person name="Spackman E."/>
            <person name="Goraichik I."/>
            <person name="Dimitrov K.M."/>
            <person name="Suarez D.L."/>
            <person name="Swayne D.E."/>
        </authorList>
    </citation>
    <scope>NUCLEOTIDE SEQUENCE [LARGE SCALE GENOMIC DNA]</scope>
    <source>
        <strain evidence="3 4">CECT 7745</strain>
    </source>
</reference>
<dbReference type="InterPro" id="IPR000253">
    <property type="entry name" value="FHA_dom"/>
</dbReference>
<feature type="region of interest" description="Disordered" evidence="1">
    <location>
        <begin position="1"/>
        <end position="200"/>
    </location>
</feature>
<feature type="compositionally biased region" description="Acidic residues" evidence="1">
    <location>
        <begin position="15"/>
        <end position="26"/>
    </location>
</feature>
<feature type="compositionally biased region" description="Low complexity" evidence="1">
    <location>
        <begin position="94"/>
        <end position="108"/>
    </location>
</feature>
<sequence length="322" mass="34831">MTLFKKVFRSHAAVEADDPTLPELQEDAGMTETPDEEFMTDLSSISGVDTFELPETDESTDQAFDADTPAEHEAPVESRMQTSQPIAPAEESTPEPTMAERAAAAQRQIELSQQRFAAEQGSSQTAPSPAERKVEDVPAPVAATPDKMPPAPVEQGTAAPAAPQRPGRSAKRARTRLLGFNQNADAAPDPFANSAKEKRQPSRTFPVGWLVVVKGPGRGHSLTLYDGVSTIGRGEDQAIKLDFGDTSISRQHHAAVAYDDEQKKFFLGHGGKSNIIRLNDKPVLSTEELSHADMVRIGETTLRFVALCDDDFNWGAGDHDGE</sequence>
<dbReference type="EMBL" id="FWXB01000016">
    <property type="protein sequence ID" value="SMC13744.1"/>
    <property type="molecule type" value="Genomic_DNA"/>
</dbReference>
<evidence type="ECO:0000313" key="3">
    <source>
        <dbReference type="EMBL" id="SMC13744.1"/>
    </source>
</evidence>
<dbReference type="RefSeq" id="WP_223413052.1">
    <property type="nucleotide sequence ID" value="NZ_FWXB01000016.1"/>
</dbReference>
<dbReference type="CDD" id="cd00060">
    <property type="entry name" value="FHA"/>
    <property type="match status" value="1"/>
</dbReference>
<organism evidence="3 4">
    <name type="scientific">Roseovarius aestuarii</name>
    <dbReference type="NCBI Taxonomy" id="475083"/>
    <lineage>
        <taxon>Bacteria</taxon>
        <taxon>Pseudomonadati</taxon>
        <taxon>Pseudomonadota</taxon>
        <taxon>Alphaproteobacteria</taxon>
        <taxon>Rhodobacterales</taxon>
        <taxon>Roseobacteraceae</taxon>
        <taxon>Roseovarius</taxon>
    </lineage>
</organism>
<evidence type="ECO:0000313" key="4">
    <source>
        <dbReference type="Proteomes" id="UP000193224"/>
    </source>
</evidence>
<dbReference type="Proteomes" id="UP000193224">
    <property type="component" value="Unassembled WGS sequence"/>
</dbReference>
<evidence type="ECO:0000259" key="2">
    <source>
        <dbReference type="PROSITE" id="PS50006"/>
    </source>
</evidence>
<dbReference type="Gene3D" id="2.60.200.20">
    <property type="match status" value="1"/>
</dbReference>
<evidence type="ECO:0000256" key="1">
    <source>
        <dbReference type="SAM" id="MobiDB-lite"/>
    </source>
</evidence>
<gene>
    <name evidence="3" type="ORF">ROA7745_03603</name>
</gene>
<name>A0A1X7BVY0_9RHOB</name>
<dbReference type="PROSITE" id="PS50006">
    <property type="entry name" value="FHA_DOMAIN"/>
    <property type="match status" value="1"/>
</dbReference>
<dbReference type="AlphaFoldDB" id="A0A1X7BVY0"/>